<sequence length="152" mass="16818">MMSRTVRPFTGKHMTAILVAGFGVVVAVNFTMAGLASSTFGGVVVENSYVASQHFNRWLDEAKSEKALGWTLHADRRADGRVVAILGEVPTFPTVTAVARHPLGHKPDMTLHFERDAGSDWVSREVLPNDRWTLRFAVEAGGRTWRTEQAIR</sequence>
<dbReference type="KEGG" id="npn:JI59_10810"/>
<comment type="caution">
    <text evidence="1">The sequence shown here is derived from an EMBL/GenBank/DDBJ whole genome shotgun (WGS) entry which is preliminary data.</text>
</comment>
<keyword evidence="2" id="KW-1185">Reference proteome</keyword>
<dbReference type="Proteomes" id="UP000004030">
    <property type="component" value="Unassembled WGS sequence"/>
</dbReference>
<dbReference type="PATRIC" id="fig|1088721.3.peg.1826"/>
<evidence type="ECO:0000313" key="2">
    <source>
        <dbReference type="Proteomes" id="UP000004030"/>
    </source>
</evidence>
<dbReference type="AlphaFoldDB" id="G6EBX6"/>
<evidence type="ECO:0000313" key="1">
    <source>
        <dbReference type="EMBL" id="EHJ61184.1"/>
    </source>
</evidence>
<organism evidence="1 2">
    <name type="scientific">Novosphingobium pentaromativorans US6-1</name>
    <dbReference type="NCBI Taxonomy" id="1088721"/>
    <lineage>
        <taxon>Bacteria</taxon>
        <taxon>Pseudomonadati</taxon>
        <taxon>Pseudomonadota</taxon>
        <taxon>Alphaproteobacteria</taxon>
        <taxon>Sphingomonadales</taxon>
        <taxon>Sphingomonadaceae</taxon>
        <taxon>Novosphingobium</taxon>
    </lineage>
</organism>
<protein>
    <submittedName>
        <fullName evidence="1">Integral membrane protein</fullName>
    </submittedName>
</protein>
<dbReference type="Pfam" id="PF05751">
    <property type="entry name" value="FixH"/>
    <property type="match status" value="1"/>
</dbReference>
<accession>G6EBX6</accession>
<dbReference type="STRING" id="1088721.JI59_10810"/>
<proteinExistence type="predicted"/>
<dbReference type="InterPro" id="IPR008620">
    <property type="entry name" value="FixH"/>
</dbReference>
<reference evidence="1 2" key="1">
    <citation type="journal article" date="2012" name="J. Bacteriol.">
        <title>Genome sequence of benzo(a)pyrene-degrading bacterium Novosphingobium pentaromativorans US6-1.</title>
        <authorList>
            <person name="Luo Y.R."/>
            <person name="Kang S.G."/>
            <person name="Kim S.J."/>
            <person name="Kim M.R."/>
            <person name="Li N."/>
            <person name="Lee J.H."/>
            <person name="Kwon K.K."/>
        </authorList>
    </citation>
    <scope>NUCLEOTIDE SEQUENCE [LARGE SCALE GENOMIC DNA]</scope>
    <source>
        <strain evidence="1 2">US6-1</strain>
    </source>
</reference>
<name>G6EBX6_9SPHN</name>
<dbReference type="eggNOG" id="COG5456">
    <property type="taxonomic scope" value="Bacteria"/>
</dbReference>
<dbReference type="RefSeq" id="WP_007012762.1">
    <property type="nucleotide sequence ID" value="NZ_AGFM01000026.1"/>
</dbReference>
<gene>
    <name evidence="1" type="ORF">NSU_1847</name>
</gene>
<dbReference type="EMBL" id="AGFM01000026">
    <property type="protein sequence ID" value="EHJ61184.1"/>
    <property type="molecule type" value="Genomic_DNA"/>
</dbReference>